<dbReference type="Proteomes" id="UP000253319">
    <property type="component" value="Unassembled WGS sequence"/>
</dbReference>
<proteinExistence type="predicted"/>
<reference evidence="1 2" key="1">
    <citation type="submission" date="2018-06" db="EMBL/GenBank/DDBJ databases">
        <title>Flavobacterium tibetense sp. nov., isolated from a wetland YonghuCo on Tibetan Plateau.</title>
        <authorList>
            <person name="Xing P."/>
            <person name="Phurbu D."/>
            <person name="Lu H."/>
        </authorList>
    </citation>
    <scope>NUCLEOTIDE SEQUENCE [LARGE SCALE GENOMIC DNA]</scope>
    <source>
        <strain evidence="1 2">YH5</strain>
    </source>
</reference>
<dbReference type="EMBL" id="QLST01000001">
    <property type="protein sequence ID" value="RBA29905.1"/>
    <property type="molecule type" value="Genomic_DNA"/>
</dbReference>
<gene>
    <name evidence="1" type="ORF">DPN68_01380</name>
</gene>
<organism evidence="1 2">
    <name type="scientific">Flavobacterium tibetense</name>
    <dbReference type="NCBI Taxonomy" id="2233533"/>
    <lineage>
        <taxon>Bacteria</taxon>
        <taxon>Pseudomonadati</taxon>
        <taxon>Bacteroidota</taxon>
        <taxon>Flavobacteriia</taxon>
        <taxon>Flavobacteriales</taxon>
        <taxon>Flavobacteriaceae</taxon>
        <taxon>Flavobacterium</taxon>
    </lineage>
</organism>
<accession>A0A365P5P5</accession>
<evidence type="ECO:0008006" key="3">
    <source>
        <dbReference type="Google" id="ProtNLM"/>
    </source>
</evidence>
<name>A0A365P5P5_9FLAO</name>
<dbReference type="AlphaFoldDB" id="A0A365P5P5"/>
<evidence type="ECO:0000313" key="2">
    <source>
        <dbReference type="Proteomes" id="UP000253319"/>
    </source>
</evidence>
<protein>
    <recommendedName>
        <fullName evidence="3">Outer membrane protein beta-barrel domain-containing protein</fullName>
    </recommendedName>
</protein>
<keyword evidence="2" id="KW-1185">Reference proteome</keyword>
<comment type="caution">
    <text evidence="1">The sequence shown here is derived from an EMBL/GenBank/DDBJ whole genome shotgun (WGS) entry which is preliminary data.</text>
</comment>
<evidence type="ECO:0000313" key="1">
    <source>
        <dbReference type="EMBL" id="RBA29905.1"/>
    </source>
</evidence>
<sequence>MVSNKYFVIFSILSFLFSFSQERDTINFEDDYQIKIFVGTGALYNPNYNINSYLEKNGIVALNSVEINFTTGLNFYNEILDIDLGYEMFAGGNSNEITKYRTISNGVKLRAHYVFLNTSKVGLGAGFNIGYNKRKLALFWKDYNVDFENLESGINGNQLTMFIEKAFLGPSVSFKIKDVGRRHQQTKFTLAYEFALNNKEWESDFFNLTNTIRETNSRQIILNVTFGL</sequence>